<evidence type="ECO:0000313" key="2">
    <source>
        <dbReference type="Proteomes" id="UP000023351"/>
    </source>
</evidence>
<dbReference type="AlphaFoldDB" id="X8DWC2"/>
<comment type="caution">
    <text evidence="1">The sequence shown here is derived from an EMBL/GenBank/DDBJ whole genome shotgun (WGS) entry which is preliminary data.</text>
</comment>
<gene>
    <name evidence="1" type="ORF">I540_3145</name>
</gene>
<protein>
    <submittedName>
        <fullName evidence="1">Uncharacterized protein</fullName>
    </submittedName>
</protein>
<dbReference type="EMBL" id="JAOJ01000002">
    <property type="protein sequence ID" value="EUA71845.1"/>
    <property type="molecule type" value="Genomic_DNA"/>
</dbReference>
<reference evidence="1 2" key="1">
    <citation type="submission" date="2013-12" db="EMBL/GenBank/DDBJ databases">
        <authorList>
            <person name="Zelazny A."/>
            <person name="Olivier K."/>
            <person name="Holland S."/>
            <person name="Lenaerts A."/>
            <person name="Ordway D."/>
            <person name="DeGroote M.A."/>
            <person name="Parker T."/>
            <person name="Sizemore C."/>
            <person name="Tallon L.J."/>
            <person name="Sadzewicz L.K."/>
            <person name="Sengamalay N."/>
            <person name="Fraser C.M."/>
            <person name="Hine E."/>
            <person name="Shefchek K.A."/>
            <person name="Das S.P."/>
            <person name="Tettelin H."/>
        </authorList>
    </citation>
    <scope>NUCLEOTIDE SEQUENCE [LARGE SCALE GENOMIC DNA]</scope>
    <source>
        <strain evidence="1 2">1513</strain>
    </source>
</reference>
<accession>X8DWC2</accession>
<evidence type="ECO:0000313" key="1">
    <source>
        <dbReference type="EMBL" id="EUA71845.1"/>
    </source>
</evidence>
<proteinExistence type="predicted"/>
<name>X8DWC2_9MYCO</name>
<organism evidence="1 2">
    <name type="scientific">Mycobacteroides abscessus subsp. bolletii 1513</name>
    <dbReference type="NCBI Taxonomy" id="1299321"/>
    <lineage>
        <taxon>Bacteria</taxon>
        <taxon>Bacillati</taxon>
        <taxon>Actinomycetota</taxon>
        <taxon>Actinomycetes</taxon>
        <taxon>Mycobacteriales</taxon>
        <taxon>Mycobacteriaceae</taxon>
        <taxon>Mycobacteroides</taxon>
        <taxon>Mycobacteroides abscessus</taxon>
    </lineage>
</organism>
<sequence>MLPAESLSLLSPVVIHVVYNECQRIVESATGTASAVLR</sequence>
<dbReference type="Proteomes" id="UP000023351">
    <property type="component" value="Unassembled WGS sequence"/>
</dbReference>